<dbReference type="GO" id="GO:0010804">
    <property type="term" value="P:negative regulation of tumor necrosis factor-mediated signaling pathway"/>
    <property type="evidence" value="ECO:0007669"/>
    <property type="project" value="Ensembl"/>
</dbReference>
<dbReference type="GeneTree" id="ENSGT00390000008712"/>
<proteinExistence type="predicted"/>
<dbReference type="GO" id="GO:0071479">
    <property type="term" value="P:cellular response to ionizing radiation"/>
    <property type="evidence" value="ECO:0007669"/>
    <property type="project" value="Ensembl"/>
</dbReference>
<dbReference type="InterPro" id="IPR041641">
    <property type="entry name" value="CALCOCO1/2_Zn_UBZ1"/>
</dbReference>
<dbReference type="Pfam" id="PF12845">
    <property type="entry name" value="TBD"/>
    <property type="match status" value="1"/>
</dbReference>
<dbReference type="GO" id="GO:0032481">
    <property type="term" value="P:positive regulation of type I interferon production"/>
    <property type="evidence" value="ECO:0007669"/>
    <property type="project" value="Ensembl"/>
</dbReference>
<evidence type="ECO:0000256" key="3">
    <source>
        <dbReference type="ARBA" id="ARBA00022771"/>
    </source>
</evidence>
<keyword evidence="1" id="KW-0597">Phosphoprotein</keyword>
<dbReference type="FunCoup" id="F7AZB3">
    <property type="interactions" value="874"/>
</dbReference>
<evidence type="ECO:0000256" key="5">
    <source>
        <dbReference type="ARBA" id="ARBA00023054"/>
    </source>
</evidence>
<dbReference type="InterPro" id="IPR039669">
    <property type="entry name" value="TANK"/>
</dbReference>
<evidence type="ECO:0000256" key="1">
    <source>
        <dbReference type="ARBA" id="ARBA00022553"/>
    </source>
</evidence>
<dbReference type="GO" id="GO:0071356">
    <property type="term" value="P:cellular response to tumor necrosis factor"/>
    <property type="evidence" value="ECO:0007669"/>
    <property type="project" value="Ensembl"/>
</dbReference>
<dbReference type="GO" id="GO:0008270">
    <property type="term" value="F:zinc ion binding"/>
    <property type="evidence" value="ECO:0007669"/>
    <property type="project" value="UniProtKB-KW"/>
</dbReference>
<organism evidence="10 11">
    <name type="scientific">Ornithorhynchus anatinus</name>
    <name type="common">Duckbill platypus</name>
    <dbReference type="NCBI Taxonomy" id="9258"/>
    <lineage>
        <taxon>Eukaryota</taxon>
        <taxon>Metazoa</taxon>
        <taxon>Chordata</taxon>
        <taxon>Craniata</taxon>
        <taxon>Vertebrata</taxon>
        <taxon>Euteleostomi</taxon>
        <taxon>Mammalia</taxon>
        <taxon>Monotremata</taxon>
        <taxon>Ornithorhynchidae</taxon>
        <taxon>Ornithorhynchus</taxon>
    </lineage>
</organism>
<dbReference type="GO" id="GO:0006974">
    <property type="term" value="P:DNA damage response"/>
    <property type="evidence" value="ECO:0007669"/>
    <property type="project" value="Ensembl"/>
</dbReference>
<evidence type="ECO:0000313" key="10">
    <source>
        <dbReference type="Ensembl" id="ENSOANP00000009869.2"/>
    </source>
</evidence>
<dbReference type="AlphaFoldDB" id="F7AZB3"/>
<feature type="compositionally biased region" description="Basic and acidic residues" evidence="8">
    <location>
        <begin position="403"/>
        <end position="413"/>
    </location>
</feature>
<accession>F7AZB3</accession>
<dbReference type="PROSITE" id="PS51905">
    <property type="entry name" value="ZF_UBZ1"/>
    <property type="match status" value="1"/>
</dbReference>
<dbReference type="GO" id="GO:0071347">
    <property type="term" value="P:cellular response to interleukin-1"/>
    <property type="evidence" value="ECO:0007669"/>
    <property type="project" value="Ensembl"/>
</dbReference>
<dbReference type="GO" id="GO:0031625">
    <property type="term" value="F:ubiquitin protein ligase binding"/>
    <property type="evidence" value="ECO:0007669"/>
    <property type="project" value="Ensembl"/>
</dbReference>
<dbReference type="InParanoid" id="F7AZB3"/>
<dbReference type="GO" id="GO:0035800">
    <property type="term" value="F:deubiquitinase activator activity"/>
    <property type="evidence" value="ECO:0007669"/>
    <property type="project" value="Ensembl"/>
</dbReference>
<evidence type="ECO:0000256" key="6">
    <source>
        <dbReference type="PROSITE-ProRule" id="PRU01253"/>
    </source>
</evidence>
<dbReference type="GO" id="GO:1903003">
    <property type="term" value="P:positive regulation of protein deubiquitination"/>
    <property type="evidence" value="ECO:0007669"/>
    <property type="project" value="Ensembl"/>
</dbReference>
<evidence type="ECO:0000256" key="4">
    <source>
        <dbReference type="ARBA" id="ARBA00022833"/>
    </source>
</evidence>
<evidence type="ECO:0000256" key="2">
    <source>
        <dbReference type="ARBA" id="ARBA00022723"/>
    </source>
</evidence>
<dbReference type="PANTHER" id="PTHR15249:SF0">
    <property type="entry name" value="TRAF FAMILY MEMBER-ASSOCIATED NF-KAPPA-B ACTIVATOR"/>
    <property type="match status" value="1"/>
</dbReference>
<gene>
    <name evidence="10" type="primary">TANK</name>
</gene>
<dbReference type="GO" id="GO:0007249">
    <property type="term" value="P:canonical NF-kappaB signal transduction"/>
    <property type="evidence" value="ECO:0007669"/>
    <property type="project" value="Ensembl"/>
</dbReference>
<dbReference type="GO" id="GO:0043124">
    <property type="term" value="P:negative regulation of canonical NF-kappaB signal transduction"/>
    <property type="evidence" value="ECO:0007669"/>
    <property type="project" value="Ensembl"/>
</dbReference>
<dbReference type="Bgee" id="ENSOANG00000006171">
    <property type="expression patterns" value="Expressed in ovary and 8 other cell types or tissues"/>
</dbReference>
<keyword evidence="2" id="KW-0479">Metal-binding</keyword>
<reference evidence="10" key="2">
    <citation type="submission" date="2025-09" db="UniProtKB">
        <authorList>
            <consortium name="Ensembl"/>
        </authorList>
    </citation>
    <scope>IDENTIFICATION</scope>
    <source>
        <strain evidence="10">Glennie</strain>
    </source>
</reference>
<dbReference type="Proteomes" id="UP000002279">
    <property type="component" value="Unplaced"/>
</dbReference>
<feature type="coiled-coil region" evidence="7">
    <location>
        <begin position="52"/>
        <end position="93"/>
    </location>
</feature>
<evidence type="ECO:0000313" key="11">
    <source>
        <dbReference type="Proteomes" id="UP000002279"/>
    </source>
</evidence>
<evidence type="ECO:0000259" key="9">
    <source>
        <dbReference type="PROSITE" id="PS51905"/>
    </source>
</evidence>
<dbReference type="GO" id="GO:0004843">
    <property type="term" value="F:cysteine-type deubiquitinase activity"/>
    <property type="evidence" value="ECO:0007669"/>
    <property type="project" value="Ensembl"/>
</dbReference>
<keyword evidence="5 7" id="KW-0175">Coiled coil</keyword>
<keyword evidence="3 6" id="KW-0863">Zinc-finger</keyword>
<protein>
    <submittedName>
        <fullName evidence="10">TRAF family member associated NFKB activator</fullName>
    </submittedName>
</protein>
<sequence length="491" mass="56181">MQEEGFRSPPGETHQSSVICSILFSDATEQKGMDKNIGEQLNKAYEAFRQACMDKDSAVKELQQKTENYEQRIREQQEKLSRQQCVIDKLKSELLLANSGRDTTHGYTPLLEDSETKKNDMPLNLKLDQLKPGIPREKRLKEQLENDSNKLKAIEGESNLKEKKLETILLYKEEEIRFLRSVLREKTERHNCQQMHTCDVEVRRPEVSSSPRQEVSPGVPNVLTSHERADLEKTFLEMKEELHRICMLTRMQTDHLSKFNLKNETAREIQFSMPIQCTDKTDEETEELFKPQVKNNMIRGASCIASITPRGLGQDEEDNSIESLSKFNIKFPPTDNDSAFLHSTPEKPKVLDAAPRTETLRQDRFDMKRRDVALNYVESESTSFEIHGIDPITSAIQNLSTTDKTKLPNHDTSEVLSPSLEPPGRAIRGPQQPLWKPCPNQDNDLLAQSGTDSELHIPSRVCEFCQAVFPPSITSRGDFFRHLNSHFKGES</sequence>
<dbReference type="Ensembl" id="ENSOANT00000009871.3">
    <property type="protein sequence ID" value="ENSOANP00000009869.2"/>
    <property type="gene ID" value="ENSOANG00000006171.4"/>
</dbReference>
<dbReference type="PANTHER" id="PTHR15249">
    <property type="entry name" value="TRAF FAMILY MEMBER-ASSOCIATED NF-KAPPA-B ACTIVATOR"/>
    <property type="match status" value="1"/>
</dbReference>
<reference evidence="10" key="1">
    <citation type="submission" date="2025-08" db="UniProtKB">
        <authorList>
            <consortium name="Ensembl"/>
        </authorList>
    </citation>
    <scope>IDENTIFICATION</scope>
    <source>
        <strain evidence="10">Glennie</strain>
    </source>
</reference>
<keyword evidence="11" id="KW-1185">Reference proteome</keyword>
<keyword evidence="4" id="KW-0862">Zinc</keyword>
<name>F7AZB3_ORNAN</name>
<dbReference type="GO" id="GO:0060090">
    <property type="term" value="F:molecular adaptor activity"/>
    <property type="evidence" value="ECO:0007669"/>
    <property type="project" value="Ensembl"/>
</dbReference>
<evidence type="ECO:0000256" key="7">
    <source>
        <dbReference type="SAM" id="Coils"/>
    </source>
</evidence>
<evidence type="ECO:0000256" key="8">
    <source>
        <dbReference type="SAM" id="MobiDB-lite"/>
    </source>
</evidence>
<dbReference type="GO" id="GO:0043123">
    <property type="term" value="P:positive regulation of canonical NF-kappaB signal transduction"/>
    <property type="evidence" value="ECO:0007669"/>
    <property type="project" value="Ensembl"/>
</dbReference>
<dbReference type="GO" id="GO:0005829">
    <property type="term" value="C:cytosol"/>
    <property type="evidence" value="ECO:0007669"/>
    <property type="project" value="Ensembl"/>
</dbReference>
<dbReference type="InterPro" id="IPR024581">
    <property type="entry name" value="TBD"/>
</dbReference>
<dbReference type="GO" id="GO:0140678">
    <property type="term" value="F:molecular function inhibitor activity"/>
    <property type="evidence" value="ECO:0007669"/>
    <property type="project" value="Ensembl"/>
</dbReference>
<feature type="region of interest" description="Disordered" evidence="8">
    <location>
        <begin position="403"/>
        <end position="442"/>
    </location>
</feature>
<feature type="domain" description="UBZ1-type" evidence="9">
    <location>
        <begin position="459"/>
        <end position="486"/>
    </location>
</feature>
<dbReference type="GO" id="GO:0032991">
    <property type="term" value="C:protein-containing complex"/>
    <property type="evidence" value="ECO:0007669"/>
    <property type="project" value="Ensembl"/>
</dbReference>
<dbReference type="OMA" id="IWQPQDN"/>